<keyword evidence="2" id="KW-1003">Cell membrane</keyword>
<evidence type="ECO:0000313" key="10">
    <source>
        <dbReference type="Proteomes" id="UP000319557"/>
    </source>
</evidence>
<sequence>MTSIENLLFDMAQLFWWPVLLLVLFAFAYALFKLGGFLIEAFLRLRLPQRHWVVPTDATGSLESMELLVLRELEGLRLCSRIAPMLGLVATMIPLGPALAAVSSGQSQITANSMGGAFAAVIIALVAASITFAIYTVRRRWLMQELTHWMESQTSDLEST</sequence>
<evidence type="ECO:0000313" key="9">
    <source>
        <dbReference type="EMBL" id="QDS91119.1"/>
    </source>
</evidence>
<protein>
    <recommendedName>
        <fullName evidence="8">MotA/TolQ/ExbB proton channel domain-containing protein</fullName>
    </recommendedName>
</protein>
<dbReference type="KEGG" id="ruv:EC9_53390"/>
<comment type="similarity">
    <text evidence="6">Belongs to the exbB/tolQ family.</text>
</comment>
<feature type="domain" description="MotA/TolQ/ExbB proton channel" evidence="8">
    <location>
        <begin position="65"/>
        <end position="149"/>
    </location>
</feature>
<dbReference type="GO" id="GO:0005886">
    <property type="term" value="C:plasma membrane"/>
    <property type="evidence" value="ECO:0007669"/>
    <property type="project" value="UniProtKB-SubCell"/>
</dbReference>
<comment type="subcellular location">
    <subcellularLocation>
        <location evidence="1">Cell membrane</location>
        <topology evidence="1">Multi-pass membrane protein</topology>
    </subcellularLocation>
    <subcellularLocation>
        <location evidence="6">Membrane</location>
        <topology evidence="6">Multi-pass membrane protein</topology>
    </subcellularLocation>
</comment>
<dbReference type="Proteomes" id="UP000319557">
    <property type="component" value="Chromosome"/>
</dbReference>
<evidence type="ECO:0000259" key="8">
    <source>
        <dbReference type="Pfam" id="PF01618"/>
    </source>
</evidence>
<dbReference type="Pfam" id="PF01618">
    <property type="entry name" value="MotA_ExbB"/>
    <property type="match status" value="1"/>
</dbReference>
<name>A0A517M8C5_9BACT</name>
<keyword evidence="6" id="KW-0813">Transport</keyword>
<keyword evidence="6" id="KW-0653">Protein transport</keyword>
<keyword evidence="3 7" id="KW-0812">Transmembrane</keyword>
<evidence type="ECO:0000256" key="3">
    <source>
        <dbReference type="ARBA" id="ARBA00022692"/>
    </source>
</evidence>
<reference evidence="9 10" key="1">
    <citation type="submission" date="2019-02" db="EMBL/GenBank/DDBJ databases">
        <title>Deep-cultivation of Planctomycetes and their phenomic and genomic characterization uncovers novel biology.</title>
        <authorList>
            <person name="Wiegand S."/>
            <person name="Jogler M."/>
            <person name="Boedeker C."/>
            <person name="Pinto D."/>
            <person name="Vollmers J."/>
            <person name="Rivas-Marin E."/>
            <person name="Kohn T."/>
            <person name="Peeters S.H."/>
            <person name="Heuer A."/>
            <person name="Rast P."/>
            <person name="Oberbeckmann S."/>
            <person name="Bunk B."/>
            <person name="Jeske O."/>
            <person name="Meyerdierks A."/>
            <person name="Storesund J.E."/>
            <person name="Kallscheuer N."/>
            <person name="Luecker S."/>
            <person name="Lage O.M."/>
            <person name="Pohl T."/>
            <person name="Merkel B.J."/>
            <person name="Hornburger P."/>
            <person name="Mueller R.-W."/>
            <person name="Bruemmer F."/>
            <person name="Labrenz M."/>
            <person name="Spormann A.M."/>
            <person name="Op den Camp H."/>
            <person name="Overmann J."/>
            <person name="Amann R."/>
            <person name="Jetten M.S.M."/>
            <person name="Mascher T."/>
            <person name="Medema M.H."/>
            <person name="Devos D.P."/>
            <person name="Kaster A.-K."/>
            <person name="Ovreas L."/>
            <person name="Rohde M."/>
            <person name="Galperin M.Y."/>
            <person name="Jogler C."/>
        </authorList>
    </citation>
    <scope>NUCLEOTIDE SEQUENCE [LARGE SCALE GENOMIC DNA]</scope>
    <source>
        <strain evidence="9 10">EC9</strain>
    </source>
</reference>
<dbReference type="OrthoDB" id="3178152at2"/>
<dbReference type="EMBL" id="CP036261">
    <property type="protein sequence ID" value="QDS91119.1"/>
    <property type="molecule type" value="Genomic_DNA"/>
</dbReference>
<organism evidence="9 10">
    <name type="scientific">Rosistilla ulvae</name>
    <dbReference type="NCBI Taxonomy" id="1930277"/>
    <lineage>
        <taxon>Bacteria</taxon>
        <taxon>Pseudomonadati</taxon>
        <taxon>Planctomycetota</taxon>
        <taxon>Planctomycetia</taxon>
        <taxon>Pirellulales</taxon>
        <taxon>Pirellulaceae</taxon>
        <taxon>Rosistilla</taxon>
    </lineage>
</organism>
<feature type="transmembrane region" description="Helical" evidence="7">
    <location>
        <begin position="15"/>
        <end position="43"/>
    </location>
</feature>
<dbReference type="RefSeq" id="WP_145348810.1">
    <property type="nucleotide sequence ID" value="NZ_CP036261.1"/>
</dbReference>
<dbReference type="GO" id="GO:0015031">
    <property type="term" value="P:protein transport"/>
    <property type="evidence" value="ECO:0007669"/>
    <property type="project" value="UniProtKB-KW"/>
</dbReference>
<gene>
    <name evidence="9" type="ORF">EC9_53390</name>
</gene>
<evidence type="ECO:0000256" key="5">
    <source>
        <dbReference type="ARBA" id="ARBA00023136"/>
    </source>
</evidence>
<proteinExistence type="inferred from homology"/>
<dbReference type="AlphaFoldDB" id="A0A517M8C5"/>
<evidence type="ECO:0000256" key="1">
    <source>
        <dbReference type="ARBA" id="ARBA00004651"/>
    </source>
</evidence>
<feature type="transmembrane region" description="Helical" evidence="7">
    <location>
        <begin position="114"/>
        <end position="137"/>
    </location>
</feature>
<keyword evidence="5 7" id="KW-0472">Membrane</keyword>
<feature type="transmembrane region" description="Helical" evidence="7">
    <location>
        <begin position="82"/>
        <end position="102"/>
    </location>
</feature>
<keyword evidence="4 7" id="KW-1133">Transmembrane helix</keyword>
<evidence type="ECO:0000256" key="2">
    <source>
        <dbReference type="ARBA" id="ARBA00022475"/>
    </source>
</evidence>
<keyword evidence="10" id="KW-1185">Reference proteome</keyword>
<accession>A0A517M8C5</accession>
<evidence type="ECO:0000256" key="4">
    <source>
        <dbReference type="ARBA" id="ARBA00022989"/>
    </source>
</evidence>
<evidence type="ECO:0000256" key="6">
    <source>
        <dbReference type="RuleBase" id="RU004057"/>
    </source>
</evidence>
<evidence type="ECO:0000256" key="7">
    <source>
        <dbReference type="SAM" id="Phobius"/>
    </source>
</evidence>
<dbReference type="InterPro" id="IPR002898">
    <property type="entry name" value="MotA_ExbB_proton_chnl"/>
</dbReference>